<proteinExistence type="predicted"/>
<gene>
    <name evidence="1" type="ORF">OXU80_24425</name>
</gene>
<dbReference type="Proteomes" id="UP001163223">
    <property type="component" value="Chromosome"/>
</dbReference>
<evidence type="ECO:0000313" key="2">
    <source>
        <dbReference type="Proteomes" id="UP001163223"/>
    </source>
</evidence>
<protein>
    <submittedName>
        <fullName evidence="1">Polysaccharide biosynthesis/export family protein</fullName>
    </submittedName>
</protein>
<dbReference type="EMBL" id="CP113520">
    <property type="protein sequence ID" value="WAJ27945.1"/>
    <property type="molecule type" value="Genomic_DNA"/>
</dbReference>
<evidence type="ECO:0000313" key="1">
    <source>
        <dbReference type="EMBL" id="WAJ27945.1"/>
    </source>
</evidence>
<accession>A0ACD4NM25</accession>
<keyword evidence="2" id="KW-1185">Reference proteome</keyword>
<sequence length="418" mass="44518">MIGHEIDPARSSRRSPGGHGPAGRLALAALCLLVAGAPTGFARAASPVAPGDVIRVSVSEAPDLNREAPVDADGRIMLPQVGGIEVAGLDLDGARARIQEAIAGRGLVRVPTVLVEIASYRPFYVGGMVANPGSVPFSPGLTVRHAIILAGGLDRTRGAEPMSATDLLDLRARWEGNAVSLLQVESRIARLRAELDDLKAPDFSEIEAATTAPDETQAIVDLETGQFADRVKQSESSRDHLENGLVLADLEIDILGKQADLEQNEEAIQAAQIEKARTLLAKGLVPESRLQELERQRSQISRDLLDNRAFAARARQGKETIRYELDVVEAKRRVEVRGELVEAIGQRAKLRAESGVLAGALLAAGIAITDPDASELAEPTVTLHRIVDGKETVLAAAMDTAIDPGDVVQVTIAPRPRR</sequence>
<reference evidence="1" key="1">
    <citation type="submission" date="2022-11" db="EMBL/GenBank/DDBJ databases">
        <title>beta-Carotene-producing bacterium, Jeongeuplla avenae sp. nov., alleviates the salt stress of Arabidopsis seedlings.</title>
        <authorList>
            <person name="Jiang L."/>
            <person name="Lee J."/>
        </authorList>
    </citation>
    <scope>NUCLEOTIDE SEQUENCE</scope>
    <source>
        <strain evidence="1">DY_R2A_6</strain>
    </source>
</reference>
<organism evidence="1 2">
    <name type="scientific">Antarcticirhabdus aurantiaca</name>
    <dbReference type="NCBI Taxonomy" id="2606717"/>
    <lineage>
        <taxon>Bacteria</taxon>
        <taxon>Pseudomonadati</taxon>
        <taxon>Pseudomonadota</taxon>
        <taxon>Alphaproteobacteria</taxon>
        <taxon>Hyphomicrobiales</taxon>
        <taxon>Aurantimonadaceae</taxon>
        <taxon>Antarcticirhabdus</taxon>
    </lineage>
</organism>
<name>A0ACD4NM25_9HYPH</name>